<dbReference type="PROSITE" id="PS00379">
    <property type="entry name" value="CDP_ALCOHOL_P_TRANSF"/>
    <property type="match status" value="1"/>
</dbReference>
<dbReference type="GO" id="GO:0016780">
    <property type="term" value="F:phosphotransferase activity, for other substituted phosphate groups"/>
    <property type="evidence" value="ECO:0007669"/>
    <property type="project" value="InterPro"/>
</dbReference>
<feature type="transmembrane region" description="Helical" evidence="3">
    <location>
        <begin position="180"/>
        <end position="198"/>
    </location>
</feature>
<evidence type="ECO:0000256" key="3">
    <source>
        <dbReference type="SAM" id="Phobius"/>
    </source>
</evidence>
<feature type="transmembrane region" description="Helical" evidence="3">
    <location>
        <begin position="64"/>
        <end position="84"/>
    </location>
</feature>
<dbReference type="Pfam" id="PF01066">
    <property type="entry name" value="CDP-OH_P_transf"/>
    <property type="match status" value="1"/>
</dbReference>
<dbReference type="InterPro" id="IPR043130">
    <property type="entry name" value="CDP-OH_PTrfase_TM_dom"/>
</dbReference>
<dbReference type="EMBL" id="LT598496">
    <property type="protein sequence ID" value="SBV25470.1"/>
    <property type="molecule type" value="Genomic_DNA"/>
</dbReference>
<feature type="transmembrane region" description="Helical" evidence="3">
    <location>
        <begin position="90"/>
        <end position="108"/>
    </location>
</feature>
<dbReference type="GO" id="GO:0008654">
    <property type="term" value="P:phospholipid biosynthetic process"/>
    <property type="evidence" value="ECO:0007669"/>
    <property type="project" value="InterPro"/>
</dbReference>
<accession>A0A1C3MYR0</accession>
<keyword evidence="3" id="KW-1133">Transmembrane helix</keyword>
<dbReference type="InterPro" id="IPR000462">
    <property type="entry name" value="CDP-OH_P_trans"/>
</dbReference>
<comment type="similarity">
    <text evidence="2">Belongs to the CDP-alcohol phosphatidyltransferase class-I family.</text>
</comment>
<gene>
    <name evidence="4" type="ORF">GA0070620_0946</name>
</gene>
<dbReference type="Gene3D" id="1.20.120.1760">
    <property type="match status" value="1"/>
</dbReference>
<keyword evidence="3" id="KW-0812">Transmembrane</keyword>
<dbReference type="PATRIC" id="fig|307121.4.peg.974"/>
<feature type="transmembrane region" description="Helical" evidence="3">
    <location>
        <begin position="147"/>
        <end position="168"/>
    </location>
</feature>
<protein>
    <submittedName>
        <fullName evidence="4">Phosphatidylglycerophosphate synthase</fullName>
    </submittedName>
</protein>
<dbReference type="GO" id="GO:0016020">
    <property type="term" value="C:membrane"/>
    <property type="evidence" value="ECO:0007669"/>
    <property type="project" value="InterPro"/>
</dbReference>
<dbReference type="RefSeq" id="WP_091588726.1">
    <property type="nucleotide sequence ID" value="NZ_JBHRWG010000007.1"/>
</dbReference>
<keyword evidence="5" id="KW-1185">Reference proteome</keyword>
<sequence>MPTVRNGPLVGLGAQLVLLGVLAGTVGVGAAGLLAGATYGVVTCVLLTRGLRRAGAARLGPADRVTLTRAVLVGAVTALTVDAFRRPAPVALLVTLTAVALLLDWVDGRVARRTGTVSALGARFDMEIDAFLLMVLCAYVAPDAGAWVLTLGGMRYAFVAAGWALPWMRGTLPPRPWRKVVAATQGVVLAVAAAGLLPGWSTRLLLAAALVLLVESFGRDVLWLWRHRASRTRPVVSPVPVATGAEAARAASRRAPVGVTTARPPTPVGALAARPPALVAGGAPTDRWLR</sequence>
<dbReference type="STRING" id="307121.GA0070620_0946"/>
<name>A0A1C3MYR0_9ACTN</name>
<dbReference type="OrthoDB" id="9782011at2"/>
<organism evidence="4 5">
    <name type="scientific">Micromonospora krabiensis</name>
    <dbReference type="NCBI Taxonomy" id="307121"/>
    <lineage>
        <taxon>Bacteria</taxon>
        <taxon>Bacillati</taxon>
        <taxon>Actinomycetota</taxon>
        <taxon>Actinomycetes</taxon>
        <taxon>Micromonosporales</taxon>
        <taxon>Micromonosporaceae</taxon>
        <taxon>Micromonospora</taxon>
    </lineage>
</organism>
<keyword evidence="3" id="KW-0472">Membrane</keyword>
<keyword evidence="1 2" id="KW-0808">Transferase</keyword>
<feature type="transmembrane region" description="Helical" evidence="3">
    <location>
        <begin position="120"/>
        <end position="141"/>
    </location>
</feature>
<proteinExistence type="inferred from homology"/>
<evidence type="ECO:0000313" key="4">
    <source>
        <dbReference type="EMBL" id="SBV25470.1"/>
    </source>
</evidence>
<feature type="transmembrane region" description="Helical" evidence="3">
    <location>
        <begin position="33"/>
        <end position="52"/>
    </location>
</feature>
<evidence type="ECO:0000256" key="1">
    <source>
        <dbReference type="ARBA" id="ARBA00022679"/>
    </source>
</evidence>
<evidence type="ECO:0000256" key="2">
    <source>
        <dbReference type="RuleBase" id="RU003750"/>
    </source>
</evidence>
<reference evidence="5" key="1">
    <citation type="submission" date="2016-06" db="EMBL/GenBank/DDBJ databases">
        <authorList>
            <person name="Varghese N."/>
        </authorList>
    </citation>
    <scope>NUCLEOTIDE SEQUENCE [LARGE SCALE GENOMIC DNA]</scope>
    <source>
        <strain evidence="5">DSM 45344</strain>
    </source>
</reference>
<dbReference type="AlphaFoldDB" id="A0A1C3MYR0"/>
<evidence type="ECO:0000313" key="5">
    <source>
        <dbReference type="Proteomes" id="UP000199393"/>
    </source>
</evidence>
<dbReference type="Proteomes" id="UP000199393">
    <property type="component" value="Chromosome I"/>
</dbReference>
<dbReference type="InterPro" id="IPR048254">
    <property type="entry name" value="CDP_ALCOHOL_P_TRANSF_CS"/>
</dbReference>